<dbReference type="STRING" id="416943.SAMN05445871_2319"/>
<evidence type="ECO:0000256" key="6">
    <source>
        <dbReference type="SAM" id="MobiDB-lite"/>
    </source>
</evidence>
<evidence type="ECO:0000256" key="2">
    <source>
        <dbReference type="ARBA" id="ARBA00022475"/>
    </source>
</evidence>
<reference evidence="9" key="1">
    <citation type="submission" date="2016-10" db="EMBL/GenBank/DDBJ databases">
        <authorList>
            <person name="Varghese N."/>
            <person name="Submissions S."/>
        </authorList>
    </citation>
    <scope>NUCLEOTIDE SEQUENCE [LARGE SCALE GENOMIC DNA]</scope>
    <source>
        <strain evidence="9">LMG 26416</strain>
    </source>
</reference>
<gene>
    <name evidence="8" type="ORF">SAMN05192542_1324</name>
</gene>
<dbReference type="Pfam" id="PF03706">
    <property type="entry name" value="LPG_synthase_TM"/>
    <property type="match status" value="1"/>
</dbReference>
<evidence type="ECO:0000313" key="9">
    <source>
        <dbReference type="Proteomes" id="UP000199120"/>
    </source>
</evidence>
<keyword evidence="9" id="KW-1185">Reference proteome</keyword>
<evidence type="ECO:0000256" key="1">
    <source>
        <dbReference type="ARBA" id="ARBA00004651"/>
    </source>
</evidence>
<evidence type="ECO:0000256" key="5">
    <source>
        <dbReference type="ARBA" id="ARBA00023136"/>
    </source>
</evidence>
<dbReference type="OrthoDB" id="594003at2"/>
<feature type="region of interest" description="Disordered" evidence="6">
    <location>
        <begin position="332"/>
        <end position="382"/>
    </location>
</feature>
<protein>
    <submittedName>
        <fullName evidence="8">Putative membrane protein</fullName>
    </submittedName>
</protein>
<dbReference type="RefSeq" id="WP_090544953.1">
    <property type="nucleotide sequence ID" value="NZ_FNSR01000001.1"/>
</dbReference>
<feature type="transmembrane region" description="Helical" evidence="7">
    <location>
        <begin position="38"/>
        <end position="60"/>
    </location>
</feature>
<dbReference type="InterPro" id="IPR022791">
    <property type="entry name" value="L-PG_synthase/AglD"/>
</dbReference>
<organism evidence="8 9">
    <name type="scientific">Paraburkholderia caballeronis</name>
    <dbReference type="NCBI Taxonomy" id="416943"/>
    <lineage>
        <taxon>Bacteria</taxon>
        <taxon>Pseudomonadati</taxon>
        <taxon>Pseudomonadota</taxon>
        <taxon>Betaproteobacteria</taxon>
        <taxon>Burkholderiales</taxon>
        <taxon>Burkholderiaceae</taxon>
        <taxon>Paraburkholderia</taxon>
    </lineage>
</organism>
<evidence type="ECO:0000256" key="7">
    <source>
        <dbReference type="SAM" id="Phobius"/>
    </source>
</evidence>
<keyword evidence="2" id="KW-1003">Cell membrane</keyword>
<evidence type="ECO:0000313" key="8">
    <source>
        <dbReference type="EMBL" id="SEM16831.1"/>
    </source>
</evidence>
<comment type="subcellular location">
    <subcellularLocation>
        <location evidence="1">Cell membrane</location>
        <topology evidence="1">Multi-pass membrane protein</topology>
    </subcellularLocation>
</comment>
<keyword evidence="4 7" id="KW-1133">Transmembrane helix</keyword>
<evidence type="ECO:0000256" key="4">
    <source>
        <dbReference type="ARBA" id="ARBA00022989"/>
    </source>
</evidence>
<accession>A0A1H7W5Q9</accession>
<dbReference type="NCBIfam" id="TIGR03476">
    <property type="entry name" value="HpnL"/>
    <property type="match status" value="1"/>
</dbReference>
<keyword evidence="3 7" id="KW-0812">Transmembrane</keyword>
<dbReference type="PANTHER" id="PTHR39087:SF2">
    <property type="entry name" value="UPF0104 MEMBRANE PROTEIN MJ1595"/>
    <property type="match status" value="1"/>
</dbReference>
<proteinExistence type="predicted"/>
<name>A0A1H7W5Q9_9BURK</name>
<feature type="transmembrane region" description="Helical" evidence="7">
    <location>
        <begin position="144"/>
        <end position="166"/>
    </location>
</feature>
<dbReference type="EMBL" id="FOAJ01000032">
    <property type="protein sequence ID" value="SEM16831.1"/>
    <property type="molecule type" value="Genomic_DNA"/>
</dbReference>
<evidence type="ECO:0000256" key="3">
    <source>
        <dbReference type="ARBA" id="ARBA00022692"/>
    </source>
</evidence>
<dbReference type="GO" id="GO:0005886">
    <property type="term" value="C:plasma membrane"/>
    <property type="evidence" value="ECO:0007669"/>
    <property type="project" value="UniProtKB-SubCell"/>
</dbReference>
<dbReference type="AlphaFoldDB" id="A0A1H7W5Q9"/>
<dbReference type="Proteomes" id="UP000199120">
    <property type="component" value="Unassembled WGS sequence"/>
</dbReference>
<dbReference type="PANTHER" id="PTHR39087">
    <property type="entry name" value="UPF0104 MEMBRANE PROTEIN MJ1595"/>
    <property type="match status" value="1"/>
</dbReference>
<feature type="transmembrane region" description="Helical" evidence="7">
    <location>
        <begin position="6"/>
        <end position="26"/>
    </location>
</feature>
<feature type="transmembrane region" description="Helical" evidence="7">
    <location>
        <begin position="111"/>
        <end position="138"/>
    </location>
</feature>
<sequence>MKWLQWAGLPVGIAILIALIVRDGAADVMHVIGAAGPALLWLVPFHALPLVLDAHAWRLLLDRRVSLAFLWWAATVREAVSRLLPVAGIGGEIVGIRLARWKHDDASVVSASVIVEVLVTIAVQYAFSALGLVLIVAATGESGVLRTVGLALLLSLPVPVVLAVLLRRGGLFHAIERWAARLLGASHPLLQGIDGGRLDADIDALMSRTGLLLRAFLWQLGGYMAGAFETWWALQLLGHPVSVGGALAIEALTQAVRHAAFMVPAGLGVQEAAVVLLAQLFGVDHQVALSLALVKRVREVIFGCLALLSWQAVELARGRRYLPRAARDGYDTGDDGVDGGVDGGTRRRAPAKPKVSAKPSGVPSVAKSAPASRPPDAHDRIH</sequence>
<keyword evidence="5 7" id="KW-0472">Membrane</keyword>